<dbReference type="AlphaFoldDB" id="A0A3B0RZ54"/>
<gene>
    <name evidence="2" type="ORF">MNBD_ALPHA07-1270</name>
</gene>
<dbReference type="Pfam" id="PF00561">
    <property type="entry name" value="Abhydrolase_1"/>
    <property type="match status" value="1"/>
</dbReference>
<evidence type="ECO:0000259" key="1">
    <source>
        <dbReference type="Pfam" id="PF00561"/>
    </source>
</evidence>
<dbReference type="InterPro" id="IPR000073">
    <property type="entry name" value="AB_hydrolase_1"/>
</dbReference>
<dbReference type="PANTHER" id="PTHR43433">
    <property type="entry name" value="HYDROLASE, ALPHA/BETA FOLD FAMILY PROTEIN"/>
    <property type="match status" value="1"/>
</dbReference>
<dbReference type="SUPFAM" id="SSF53474">
    <property type="entry name" value="alpha/beta-Hydrolases"/>
    <property type="match status" value="1"/>
</dbReference>
<dbReference type="InterPro" id="IPR050471">
    <property type="entry name" value="AB_hydrolase"/>
</dbReference>
<evidence type="ECO:0000313" key="2">
    <source>
        <dbReference type="EMBL" id="VAV99204.1"/>
    </source>
</evidence>
<sequence length="276" mass="30428">MAEFTTSDGLKLYYEDSGTGQPVLALAGLTRNARDFDFMAPHLPGVHLIRMDYRGRGKSDYDPDFNNYNIIREAHDAVELLDHLGLAQVAIIGTSRGGLIAMILAQMFKERLRGVILNDIGPDISLGGLERIIKYIGHDPDYASYDQAAEGLKSGLAKGFPDVSLERWRQHAEHLWQAQGGRLRLRYDAKLGDAFQAQVDSGEVPDLWPLFDCLTGLPLALIHGENSDLLEAATVEKMQARHPGMIVATVPNRGHVPFLDEAQAMTAIKALLELTL</sequence>
<keyword evidence="2" id="KW-0378">Hydrolase</keyword>
<dbReference type="PANTHER" id="PTHR43433:SF1">
    <property type="entry name" value="BLL5160 PROTEIN"/>
    <property type="match status" value="1"/>
</dbReference>
<proteinExistence type="predicted"/>
<name>A0A3B0RZ54_9ZZZZ</name>
<reference evidence="2" key="1">
    <citation type="submission" date="2018-06" db="EMBL/GenBank/DDBJ databases">
        <authorList>
            <person name="Zhirakovskaya E."/>
        </authorList>
    </citation>
    <scope>NUCLEOTIDE SEQUENCE</scope>
</reference>
<dbReference type="GO" id="GO:0016787">
    <property type="term" value="F:hydrolase activity"/>
    <property type="evidence" value="ECO:0007669"/>
    <property type="project" value="UniProtKB-KW"/>
</dbReference>
<dbReference type="EMBL" id="UOEG01000190">
    <property type="protein sequence ID" value="VAV99204.1"/>
    <property type="molecule type" value="Genomic_DNA"/>
</dbReference>
<feature type="domain" description="AB hydrolase-1" evidence="1">
    <location>
        <begin position="22"/>
        <end position="261"/>
    </location>
</feature>
<dbReference type="InterPro" id="IPR029058">
    <property type="entry name" value="AB_hydrolase_fold"/>
</dbReference>
<dbReference type="Gene3D" id="3.40.50.1820">
    <property type="entry name" value="alpha/beta hydrolase"/>
    <property type="match status" value="1"/>
</dbReference>
<accession>A0A3B0RZ54</accession>
<protein>
    <submittedName>
        <fullName evidence="2">Hydrolase, alpha/beta fold family</fullName>
    </submittedName>
</protein>
<organism evidence="2">
    <name type="scientific">hydrothermal vent metagenome</name>
    <dbReference type="NCBI Taxonomy" id="652676"/>
    <lineage>
        <taxon>unclassified sequences</taxon>
        <taxon>metagenomes</taxon>
        <taxon>ecological metagenomes</taxon>
    </lineage>
</organism>